<sequence length="445" mass="47708">MRYKKTYGILLIYAAALLLLGLLSGDIRELLPGLWTIIINEDTLITDYIQLAGLGPAFVNAAIVTYISIAILYFAKDPPNGYTIVDIGLMSGFALFGKNFVNIWPIILGTWLYARLKREPFSKYAGVALLSTALAPVVSFVGLGGHWASLPAAVLVGVSIGFILPPLSGYTFRIQNGMNLYNMGFACGLVAMLLVPVMNSLGKVPEKVHFWATGYNLFFTCILTLLCVVLIAAGLLFGNRPVWAAWAGYRRLLQTSGRAPEDYLRMFGAAPVLINTGVNGLIATAYILLTGGDLNGPTLGGILTIMGFSAFGKHARNILPIMAGVLLGGLVMGGQVNTPSLQLAGLFCTTLAPISGYFGWPVGLLAGFLHASVVLHAGIPVAGMNLYNNGFSGGLIAIVLFPVITAVFRRRRPVLQDEDYFEVFEHDEPVTPPPPAEEKHSAESN</sequence>
<feature type="transmembrane region" description="Helical" evidence="2">
    <location>
        <begin position="149"/>
        <end position="167"/>
    </location>
</feature>
<dbReference type="AlphaFoldDB" id="A0A8J6JI40"/>
<evidence type="ECO:0000313" key="4">
    <source>
        <dbReference type="Proteomes" id="UP000607645"/>
    </source>
</evidence>
<dbReference type="Proteomes" id="UP000607645">
    <property type="component" value="Unassembled WGS sequence"/>
</dbReference>
<feature type="transmembrane region" description="Helical" evidence="2">
    <location>
        <begin position="367"/>
        <end position="384"/>
    </location>
</feature>
<feature type="transmembrane region" description="Helical" evidence="2">
    <location>
        <begin position="390"/>
        <end position="408"/>
    </location>
</feature>
<reference evidence="3" key="1">
    <citation type="submission" date="2020-08" db="EMBL/GenBank/DDBJ databases">
        <title>Genome public.</title>
        <authorList>
            <person name="Liu C."/>
            <person name="Sun Q."/>
        </authorList>
    </citation>
    <scope>NUCLEOTIDE SEQUENCE</scope>
    <source>
        <strain evidence="3">NSJ-52</strain>
    </source>
</reference>
<feature type="transmembrane region" description="Helical" evidence="2">
    <location>
        <begin position="49"/>
        <end position="74"/>
    </location>
</feature>
<keyword evidence="2" id="KW-1133">Transmembrane helix</keyword>
<keyword evidence="2" id="KW-0812">Transmembrane</keyword>
<feature type="region of interest" description="Disordered" evidence="1">
    <location>
        <begin position="425"/>
        <end position="445"/>
    </location>
</feature>
<keyword evidence="4" id="KW-1185">Reference proteome</keyword>
<feature type="compositionally biased region" description="Basic and acidic residues" evidence="1">
    <location>
        <begin position="436"/>
        <end position="445"/>
    </location>
</feature>
<dbReference type="EMBL" id="JACOPQ010000001">
    <property type="protein sequence ID" value="MBC5735702.1"/>
    <property type="molecule type" value="Genomic_DNA"/>
</dbReference>
<feature type="transmembrane region" description="Helical" evidence="2">
    <location>
        <begin position="263"/>
        <end position="288"/>
    </location>
</feature>
<name>A0A8J6JI40_9FIRM</name>
<protein>
    <submittedName>
        <fullName evidence="3">DUF1576 domain-containing protein</fullName>
    </submittedName>
</protein>
<dbReference type="Pfam" id="PF07613">
    <property type="entry name" value="DUF1576"/>
    <property type="match status" value="2"/>
</dbReference>
<feature type="transmembrane region" description="Helical" evidence="2">
    <location>
        <begin position="318"/>
        <end position="336"/>
    </location>
</feature>
<comment type="caution">
    <text evidence="3">The sequence shown here is derived from an EMBL/GenBank/DDBJ whole genome shotgun (WGS) entry which is preliminary data.</text>
</comment>
<dbReference type="InterPro" id="IPR011470">
    <property type="entry name" value="DUF1576"/>
</dbReference>
<gene>
    <name evidence="3" type="ORF">H8S62_01585</name>
</gene>
<evidence type="ECO:0000256" key="2">
    <source>
        <dbReference type="SAM" id="Phobius"/>
    </source>
</evidence>
<evidence type="ECO:0000256" key="1">
    <source>
        <dbReference type="SAM" id="MobiDB-lite"/>
    </source>
</evidence>
<organism evidence="3 4">
    <name type="scientific">Lawsonibacter faecis</name>
    <dbReference type="NCBI Taxonomy" id="2763052"/>
    <lineage>
        <taxon>Bacteria</taxon>
        <taxon>Bacillati</taxon>
        <taxon>Bacillota</taxon>
        <taxon>Clostridia</taxon>
        <taxon>Eubacteriales</taxon>
        <taxon>Oscillospiraceae</taxon>
        <taxon>Lawsonibacter</taxon>
    </lineage>
</organism>
<feature type="transmembrane region" description="Helical" evidence="2">
    <location>
        <begin position="179"/>
        <end position="197"/>
    </location>
</feature>
<accession>A0A8J6JI40</accession>
<evidence type="ECO:0000313" key="3">
    <source>
        <dbReference type="EMBL" id="MBC5735702.1"/>
    </source>
</evidence>
<feature type="transmembrane region" description="Helical" evidence="2">
    <location>
        <begin position="217"/>
        <end position="242"/>
    </location>
</feature>
<feature type="transmembrane region" description="Helical" evidence="2">
    <location>
        <begin position="124"/>
        <end position="143"/>
    </location>
</feature>
<keyword evidence="2" id="KW-0472">Membrane</keyword>
<feature type="transmembrane region" description="Helical" evidence="2">
    <location>
        <begin position="294"/>
        <end position="311"/>
    </location>
</feature>
<proteinExistence type="predicted"/>